<organism evidence="2 3">
    <name type="scientific">Pelolinea submarina</name>
    <dbReference type="NCBI Taxonomy" id="913107"/>
    <lineage>
        <taxon>Bacteria</taxon>
        <taxon>Bacillati</taxon>
        <taxon>Chloroflexota</taxon>
        <taxon>Anaerolineae</taxon>
        <taxon>Anaerolineales</taxon>
        <taxon>Anaerolineaceae</taxon>
        <taxon>Pelolinea</taxon>
    </lineage>
</organism>
<feature type="transmembrane region" description="Helical" evidence="1">
    <location>
        <begin position="61"/>
        <end position="86"/>
    </location>
</feature>
<proteinExistence type="predicted"/>
<dbReference type="Proteomes" id="UP000256388">
    <property type="component" value="Unassembled WGS sequence"/>
</dbReference>
<keyword evidence="1" id="KW-1133">Transmembrane helix</keyword>
<name>A0A347ZPC9_9CHLR</name>
<dbReference type="AlphaFoldDB" id="A0A347ZPC9"/>
<dbReference type="EMBL" id="QUMS01000002">
    <property type="protein sequence ID" value="REG08761.1"/>
    <property type="molecule type" value="Genomic_DNA"/>
</dbReference>
<evidence type="ECO:0000256" key="1">
    <source>
        <dbReference type="SAM" id="Phobius"/>
    </source>
</evidence>
<feature type="transmembrane region" description="Helical" evidence="1">
    <location>
        <begin position="98"/>
        <end position="118"/>
    </location>
</feature>
<sequence length="235" mass="26695">MAKISSLNYVEKIKTAYRNRPRQIKPDIFLFSGIILAAVFAFISFSVFIHPEGERFCYNFYLEVGSISILSATVLTTSALIAYTCFFISPNAKRKQKVFFLIAAIALTYLAVDEVMQFHENIGTNLDHIRFFRKLIAWTGVHSWNDMIIIIYGLVALPVLIYVLPTVFEVPYIAEYFVIAFVCYVIHTTIDASFRPPTTASYIFEESAKLYTSTFIALGLLSGLQFLIKTRSKDA</sequence>
<feature type="transmembrane region" description="Helical" evidence="1">
    <location>
        <begin position="172"/>
        <end position="190"/>
    </location>
</feature>
<gene>
    <name evidence="2" type="ORF">DFR64_2136</name>
</gene>
<protein>
    <submittedName>
        <fullName evidence="2">Uncharacterized protein</fullName>
    </submittedName>
</protein>
<comment type="caution">
    <text evidence="2">The sequence shown here is derived from an EMBL/GenBank/DDBJ whole genome shotgun (WGS) entry which is preliminary data.</text>
</comment>
<evidence type="ECO:0000313" key="3">
    <source>
        <dbReference type="Proteomes" id="UP000256388"/>
    </source>
</evidence>
<keyword evidence="1" id="KW-0472">Membrane</keyword>
<accession>A0A347ZPC9</accession>
<keyword evidence="1" id="KW-0812">Transmembrane</keyword>
<evidence type="ECO:0000313" key="2">
    <source>
        <dbReference type="EMBL" id="REG08761.1"/>
    </source>
</evidence>
<feature type="transmembrane region" description="Helical" evidence="1">
    <location>
        <begin position="147"/>
        <end position="165"/>
    </location>
</feature>
<feature type="transmembrane region" description="Helical" evidence="1">
    <location>
        <begin position="28"/>
        <end position="49"/>
    </location>
</feature>
<feature type="transmembrane region" description="Helical" evidence="1">
    <location>
        <begin position="210"/>
        <end position="228"/>
    </location>
</feature>
<reference evidence="2 3" key="1">
    <citation type="submission" date="2018-08" db="EMBL/GenBank/DDBJ databases">
        <title>Genomic Encyclopedia of Type Strains, Phase IV (KMG-IV): sequencing the most valuable type-strain genomes for metagenomic binning, comparative biology and taxonomic classification.</title>
        <authorList>
            <person name="Goeker M."/>
        </authorList>
    </citation>
    <scope>NUCLEOTIDE SEQUENCE [LARGE SCALE GENOMIC DNA]</scope>
    <source>
        <strain evidence="2 3">DSM 23923</strain>
    </source>
</reference>
<keyword evidence="3" id="KW-1185">Reference proteome</keyword>